<evidence type="ECO:0000259" key="2">
    <source>
        <dbReference type="Pfam" id="PF01171"/>
    </source>
</evidence>
<dbReference type="NCBIfam" id="TIGR00269">
    <property type="entry name" value="TIGR00269 family protein"/>
    <property type="match status" value="1"/>
</dbReference>
<dbReference type="PANTHER" id="PTHR11807">
    <property type="entry name" value="ATPASES OF THE PP SUPERFAMILY-RELATED"/>
    <property type="match status" value="1"/>
</dbReference>
<name>T1D5E1_9ZZZZ</name>
<dbReference type="SUPFAM" id="SSF52402">
    <property type="entry name" value="Adenine nucleotide alpha hydrolases-like"/>
    <property type="match status" value="1"/>
</dbReference>
<reference evidence="3" key="1">
    <citation type="submission" date="2013-08" db="EMBL/GenBank/DDBJ databases">
        <authorList>
            <person name="Mendez C."/>
            <person name="Richter M."/>
            <person name="Ferrer M."/>
            <person name="Sanchez J."/>
        </authorList>
    </citation>
    <scope>NUCLEOTIDE SEQUENCE</scope>
</reference>
<proteinExistence type="predicted"/>
<dbReference type="PANTHER" id="PTHR11807:SF12">
    <property type="entry name" value="CYTOPLASMIC TRNA 2-THIOLATION PROTEIN 1"/>
    <property type="match status" value="1"/>
</dbReference>
<reference evidence="3" key="2">
    <citation type="journal article" date="2014" name="ISME J.">
        <title>Microbial stratification in low pH oxic and suboxic macroscopic growths along an acid mine drainage.</title>
        <authorList>
            <person name="Mendez-Garcia C."/>
            <person name="Mesa V."/>
            <person name="Sprenger R.R."/>
            <person name="Richter M."/>
            <person name="Diez M.S."/>
            <person name="Solano J."/>
            <person name="Bargiela R."/>
            <person name="Golyshina O.V."/>
            <person name="Manteca A."/>
            <person name="Ramos J.L."/>
            <person name="Gallego J.R."/>
            <person name="Llorente I."/>
            <person name="Martins Dos Santos V.A."/>
            <person name="Jensen O.N."/>
            <person name="Pelaez A.I."/>
            <person name="Sanchez J."/>
            <person name="Ferrer M."/>
        </authorList>
    </citation>
    <scope>NUCLEOTIDE SEQUENCE</scope>
</reference>
<dbReference type="GO" id="GO:0000049">
    <property type="term" value="F:tRNA binding"/>
    <property type="evidence" value="ECO:0007669"/>
    <property type="project" value="InterPro"/>
</dbReference>
<comment type="caution">
    <text evidence="3">The sequence shown here is derived from an EMBL/GenBank/DDBJ whole genome shotgun (WGS) entry which is preliminary data.</text>
</comment>
<keyword evidence="1" id="KW-0808">Transferase</keyword>
<feature type="domain" description="tRNA(Ile)-lysidine/2-thiocytidine synthase N-terminal" evidence="2">
    <location>
        <begin position="40"/>
        <end position="231"/>
    </location>
</feature>
<dbReference type="InterPro" id="IPR035107">
    <property type="entry name" value="tRNA_thiolation_TtcA_Ctu1"/>
</dbReference>
<dbReference type="InterPro" id="IPR011063">
    <property type="entry name" value="TilS/TtcA_N"/>
</dbReference>
<sequence>MIDQPYAGAHACERHFIEGVEERVRREIHRQLPRFSGRTIAVALSGGKDSAAALALSQRYFLRRPSVRVVAISVDEGVAGYRTATLEAARALTERLGVEHRVVRAEETLGTTTDRAAERLPETVPCSFCGVWRRRLLNQGARDAGADVLVLGFNLDDLAQTILMNLVRGDLERLTRMAPHRGRQPGLVPRIAPLAAIPEREVYLYARLAELPFDHGECPYAGRAHRNVFREALWRLEGATPGTRQALRRTQERLTDLLRTREPAIAPERCSSCGEPASGPRCRACEFLELVPSPPGPAVGERT</sequence>
<protein>
    <submittedName>
        <fullName evidence="3">PP-loop domain-containing protein</fullName>
    </submittedName>
</protein>
<evidence type="ECO:0000313" key="3">
    <source>
        <dbReference type="EMBL" id="EQD77515.1"/>
    </source>
</evidence>
<dbReference type="Gene3D" id="3.40.50.620">
    <property type="entry name" value="HUPs"/>
    <property type="match status" value="1"/>
</dbReference>
<organism evidence="3">
    <name type="scientific">mine drainage metagenome</name>
    <dbReference type="NCBI Taxonomy" id="410659"/>
    <lineage>
        <taxon>unclassified sequences</taxon>
        <taxon>metagenomes</taxon>
        <taxon>ecological metagenomes</taxon>
    </lineage>
</organism>
<dbReference type="GO" id="GO:0002144">
    <property type="term" value="C:cytosolic tRNA wobble base thiouridylase complex"/>
    <property type="evidence" value="ECO:0007669"/>
    <property type="project" value="TreeGrafter"/>
</dbReference>
<dbReference type="GO" id="GO:0016740">
    <property type="term" value="F:transferase activity"/>
    <property type="evidence" value="ECO:0007669"/>
    <property type="project" value="UniProtKB-KW"/>
</dbReference>
<dbReference type="AlphaFoldDB" id="T1D5E1"/>
<dbReference type="PIRSF" id="PIRSF004976">
    <property type="entry name" value="ATPase_YdaO"/>
    <property type="match status" value="1"/>
</dbReference>
<dbReference type="Pfam" id="PF01171">
    <property type="entry name" value="ATP_bind_3"/>
    <property type="match status" value="1"/>
</dbReference>
<evidence type="ECO:0000256" key="1">
    <source>
        <dbReference type="ARBA" id="ARBA00022679"/>
    </source>
</evidence>
<dbReference type="EMBL" id="AUZY01000753">
    <property type="protein sequence ID" value="EQD77515.1"/>
    <property type="molecule type" value="Genomic_DNA"/>
</dbReference>
<dbReference type="InterPro" id="IPR000541">
    <property type="entry name" value="Ncs6/Tuc1/Ctu1"/>
</dbReference>
<gene>
    <name evidence="3" type="ORF">B1B_01029</name>
</gene>
<accession>T1D5E1</accession>
<dbReference type="GO" id="GO:0002143">
    <property type="term" value="P:tRNA wobble position uridine thiolation"/>
    <property type="evidence" value="ECO:0007669"/>
    <property type="project" value="TreeGrafter"/>
</dbReference>
<dbReference type="InterPro" id="IPR014729">
    <property type="entry name" value="Rossmann-like_a/b/a_fold"/>
</dbReference>